<reference evidence="2" key="1">
    <citation type="submission" date="2021-01" db="EMBL/GenBank/DDBJ databases">
        <authorList>
            <consortium name="Genoscope - CEA"/>
            <person name="William W."/>
        </authorList>
    </citation>
    <scope>NUCLEOTIDE SEQUENCE</scope>
</reference>
<dbReference type="EMBL" id="CAJJDO010000012">
    <property type="protein sequence ID" value="CAD8143195.1"/>
    <property type="molecule type" value="Genomic_DNA"/>
</dbReference>
<evidence type="ECO:0000256" key="1">
    <source>
        <dbReference type="SAM" id="MobiDB-lite"/>
    </source>
</evidence>
<gene>
    <name evidence="2" type="ORF">PPENT_87.1.T0120087</name>
</gene>
<feature type="region of interest" description="Disordered" evidence="1">
    <location>
        <begin position="107"/>
        <end position="126"/>
    </location>
</feature>
<evidence type="ECO:0000313" key="3">
    <source>
        <dbReference type="Proteomes" id="UP000689195"/>
    </source>
</evidence>
<protein>
    <submittedName>
        <fullName evidence="2">Uncharacterized protein</fullName>
    </submittedName>
</protein>
<organism evidence="2 3">
    <name type="scientific">Paramecium pentaurelia</name>
    <dbReference type="NCBI Taxonomy" id="43138"/>
    <lineage>
        <taxon>Eukaryota</taxon>
        <taxon>Sar</taxon>
        <taxon>Alveolata</taxon>
        <taxon>Ciliophora</taxon>
        <taxon>Intramacronucleata</taxon>
        <taxon>Oligohymenophorea</taxon>
        <taxon>Peniculida</taxon>
        <taxon>Parameciidae</taxon>
        <taxon>Paramecium</taxon>
    </lineage>
</organism>
<name>A0A8S1SQZ1_9CILI</name>
<dbReference type="Proteomes" id="UP000689195">
    <property type="component" value="Unassembled WGS sequence"/>
</dbReference>
<sequence length="292" mass="33223">MSVTLYINGKQVNCKLTETFGDLFEEHVNSGKFLDKIWKINGQLKSNIPKNTKLNQFIQGGEIIECQDKQQANQFPNQIGQSGPIMAPQPQSPFVPVPQPTPSFISTQQPLPPFQQQQQMQYQPQPVLNQQQPQFPSKTGPTNVQITPQQQFNKPNIPNISEQLIKQANQVIINKPNIKRQQIDDKSGQQETSKSINRFKIQISEYGKKVTLESDDGSFKATFLEENASEDEQDNIVLLSNEVIQQPEYQLKLSMGRDSTKSTKVLFLQGFKGIAIKWVTGLQTKFQFWIDE</sequence>
<evidence type="ECO:0000313" key="2">
    <source>
        <dbReference type="EMBL" id="CAD8143195.1"/>
    </source>
</evidence>
<dbReference type="AlphaFoldDB" id="A0A8S1SQZ1"/>
<proteinExistence type="predicted"/>
<feature type="compositionally biased region" description="Low complexity" evidence="1">
    <location>
        <begin position="114"/>
        <end position="126"/>
    </location>
</feature>
<dbReference type="OrthoDB" id="309425at2759"/>
<comment type="caution">
    <text evidence="2">The sequence shown here is derived from an EMBL/GenBank/DDBJ whole genome shotgun (WGS) entry which is preliminary data.</text>
</comment>
<keyword evidence="3" id="KW-1185">Reference proteome</keyword>
<accession>A0A8S1SQZ1</accession>